<keyword evidence="3" id="KW-1185">Reference proteome</keyword>
<dbReference type="EMBL" id="WIBF01000011">
    <property type="protein sequence ID" value="MQQ09950.1"/>
    <property type="molecule type" value="Genomic_DNA"/>
</dbReference>
<accession>A0A843YEU2</accession>
<keyword evidence="1" id="KW-1133">Transmembrane helix</keyword>
<feature type="transmembrane region" description="Helical" evidence="1">
    <location>
        <begin position="96"/>
        <end position="115"/>
    </location>
</feature>
<organism evidence="2 3">
    <name type="scientific">Tritonibacter litoralis</name>
    <dbReference type="NCBI Taxonomy" id="2662264"/>
    <lineage>
        <taxon>Bacteria</taxon>
        <taxon>Pseudomonadati</taxon>
        <taxon>Pseudomonadota</taxon>
        <taxon>Alphaproteobacteria</taxon>
        <taxon>Rhodobacterales</taxon>
        <taxon>Paracoccaceae</taxon>
        <taxon>Tritonibacter</taxon>
    </lineage>
</organism>
<dbReference type="AlphaFoldDB" id="A0A843YEU2"/>
<comment type="caution">
    <text evidence="2">The sequence shown here is derived from an EMBL/GenBank/DDBJ whole genome shotgun (WGS) entry which is preliminary data.</text>
</comment>
<gene>
    <name evidence="2" type="ORF">GFB49_15905</name>
</gene>
<sequence length="121" mass="13842">MARDLAAEIEDLHKMLRAREGGRGDFAGVLKKRRRSLPRRVYRQGLQLAAAEPILRHPHLQMTVDEVPLWRAAKELRDHLESIDVADRRWGRVLDVLGSMGFAVLVVIGLLIFVLRLRGFI</sequence>
<reference evidence="2 3" key="1">
    <citation type="submission" date="2019-10" db="EMBL/GenBank/DDBJ databases">
        <title>Epibacterium sp. nov., isolated from seawater.</title>
        <authorList>
            <person name="Zhang X."/>
            <person name="Li N."/>
        </authorList>
    </citation>
    <scope>NUCLEOTIDE SEQUENCE [LARGE SCALE GENOMIC DNA]</scope>
    <source>
        <strain evidence="2 3">SM1979</strain>
    </source>
</reference>
<evidence type="ECO:0000256" key="1">
    <source>
        <dbReference type="SAM" id="Phobius"/>
    </source>
</evidence>
<evidence type="ECO:0000313" key="3">
    <source>
        <dbReference type="Proteomes" id="UP000444174"/>
    </source>
</evidence>
<keyword evidence="1" id="KW-0812">Transmembrane</keyword>
<protein>
    <submittedName>
        <fullName evidence="2">Uncharacterized protein</fullName>
    </submittedName>
</protein>
<dbReference type="Proteomes" id="UP000444174">
    <property type="component" value="Unassembled WGS sequence"/>
</dbReference>
<keyword evidence="1" id="KW-0472">Membrane</keyword>
<dbReference type="RefSeq" id="WP_343032604.1">
    <property type="nucleotide sequence ID" value="NZ_WIBF01000011.1"/>
</dbReference>
<evidence type="ECO:0000313" key="2">
    <source>
        <dbReference type="EMBL" id="MQQ09950.1"/>
    </source>
</evidence>
<proteinExistence type="predicted"/>
<name>A0A843YEU2_9RHOB</name>